<organism evidence="2 3">
    <name type="scientific">Habropoda laboriosa</name>
    <dbReference type="NCBI Taxonomy" id="597456"/>
    <lineage>
        <taxon>Eukaryota</taxon>
        <taxon>Metazoa</taxon>
        <taxon>Ecdysozoa</taxon>
        <taxon>Arthropoda</taxon>
        <taxon>Hexapoda</taxon>
        <taxon>Insecta</taxon>
        <taxon>Pterygota</taxon>
        <taxon>Neoptera</taxon>
        <taxon>Endopterygota</taxon>
        <taxon>Hymenoptera</taxon>
        <taxon>Apocrita</taxon>
        <taxon>Aculeata</taxon>
        <taxon>Apoidea</taxon>
        <taxon>Anthophila</taxon>
        <taxon>Apidae</taxon>
        <taxon>Habropoda</taxon>
    </lineage>
</organism>
<evidence type="ECO:0000313" key="3">
    <source>
        <dbReference type="Proteomes" id="UP000053825"/>
    </source>
</evidence>
<keyword evidence="3" id="KW-1185">Reference proteome</keyword>
<dbReference type="Proteomes" id="UP000053825">
    <property type="component" value="Unassembled WGS sequence"/>
</dbReference>
<sequence>MFFKERNKFESAIRKKAWLGWRKEADGKVPSRERPIGLSRSNPSYIGGFRVDKAAGYVGGKGLAPREGANSEGWGREMYICVGGCVCFTHGTGKARRRTTKEGRTLRASTSSETRIEVEMEREVVEK</sequence>
<evidence type="ECO:0000313" key="2">
    <source>
        <dbReference type="EMBL" id="KOC58964.1"/>
    </source>
</evidence>
<gene>
    <name evidence="2" type="ORF">WH47_00851</name>
</gene>
<name>A0A0L7QK40_9HYME</name>
<accession>A0A0L7QK40</accession>
<feature type="region of interest" description="Disordered" evidence="1">
    <location>
        <begin position="93"/>
        <end position="127"/>
    </location>
</feature>
<feature type="compositionally biased region" description="Basic and acidic residues" evidence="1">
    <location>
        <begin position="114"/>
        <end position="127"/>
    </location>
</feature>
<protein>
    <submittedName>
        <fullName evidence="2">Uncharacterized protein</fullName>
    </submittedName>
</protein>
<evidence type="ECO:0000256" key="1">
    <source>
        <dbReference type="SAM" id="MobiDB-lite"/>
    </source>
</evidence>
<reference evidence="2 3" key="1">
    <citation type="submission" date="2015-07" db="EMBL/GenBank/DDBJ databases">
        <title>The genome of Habropoda laboriosa.</title>
        <authorList>
            <person name="Pan H."/>
            <person name="Kapheim K."/>
        </authorList>
    </citation>
    <scope>NUCLEOTIDE SEQUENCE [LARGE SCALE GENOMIC DNA]</scope>
    <source>
        <strain evidence="2">0110345459</strain>
    </source>
</reference>
<proteinExistence type="predicted"/>
<dbReference type="EMBL" id="KQ414995">
    <property type="protein sequence ID" value="KOC58964.1"/>
    <property type="molecule type" value="Genomic_DNA"/>
</dbReference>
<dbReference type="AlphaFoldDB" id="A0A0L7QK40"/>